<dbReference type="Pfam" id="PF12921">
    <property type="entry name" value="ATP13"/>
    <property type="match status" value="1"/>
</dbReference>
<organism evidence="6 7">
    <name type="scientific">Sclerotinia nivalis</name>
    <dbReference type="NCBI Taxonomy" id="352851"/>
    <lineage>
        <taxon>Eukaryota</taxon>
        <taxon>Fungi</taxon>
        <taxon>Dikarya</taxon>
        <taxon>Ascomycota</taxon>
        <taxon>Pezizomycotina</taxon>
        <taxon>Leotiomycetes</taxon>
        <taxon>Helotiales</taxon>
        <taxon>Sclerotiniaceae</taxon>
        <taxon>Sclerotinia</taxon>
    </lineage>
</organism>
<keyword evidence="3" id="KW-0809">Transit peptide</keyword>
<dbReference type="Proteomes" id="UP001152300">
    <property type="component" value="Unassembled WGS sequence"/>
</dbReference>
<dbReference type="AlphaFoldDB" id="A0A9X0AW29"/>
<dbReference type="EMBL" id="JAPEIS010000002">
    <property type="protein sequence ID" value="KAJ8069473.1"/>
    <property type="molecule type" value="Genomic_DNA"/>
</dbReference>
<evidence type="ECO:0008006" key="8">
    <source>
        <dbReference type="Google" id="ProtNLM"/>
    </source>
</evidence>
<keyword evidence="2" id="KW-0677">Repeat</keyword>
<reference evidence="6" key="1">
    <citation type="submission" date="2022-11" db="EMBL/GenBank/DDBJ databases">
        <title>Genome Resource of Sclerotinia nivalis Strain SnTB1, a Plant Pathogen Isolated from American Ginseng.</title>
        <authorList>
            <person name="Fan S."/>
        </authorList>
    </citation>
    <scope>NUCLEOTIDE SEQUENCE</scope>
    <source>
        <strain evidence="6">SnTB1</strain>
    </source>
</reference>
<dbReference type="InterPro" id="IPR024319">
    <property type="entry name" value="ATPase_expression_mit"/>
</dbReference>
<dbReference type="Gene3D" id="1.25.40.10">
    <property type="entry name" value="Tetratricopeptide repeat domain"/>
    <property type="match status" value="1"/>
</dbReference>
<dbReference type="OrthoDB" id="185373at2759"/>
<comment type="caution">
    <text evidence="6">The sequence shown here is derived from an EMBL/GenBank/DDBJ whole genome shotgun (WGS) entry which is preliminary data.</text>
</comment>
<dbReference type="GO" id="GO:0005739">
    <property type="term" value="C:mitochondrion"/>
    <property type="evidence" value="ECO:0007669"/>
    <property type="project" value="UniProtKB-SubCell"/>
</dbReference>
<evidence type="ECO:0000256" key="2">
    <source>
        <dbReference type="ARBA" id="ARBA00022737"/>
    </source>
</evidence>
<protein>
    <recommendedName>
        <fullName evidence="8">Pentatricopeptide repeat domain-containing protein</fullName>
    </recommendedName>
</protein>
<dbReference type="PANTHER" id="PTHR47447">
    <property type="entry name" value="OS03G0856100 PROTEIN"/>
    <property type="match status" value="1"/>
</dbReference>
<keyword evidence="4" id="KW-0496">Mitochondrion</keyword>
<accession>A0A9X0AW29</accession>
<sequence>MGSFLRGFETRKSTIATILYTTHSSTKVSRSYYGKRCLYESRGPENGHNKSLPGESDIQEDTGIDQSKEGDEAINDGLQAPKREYWRRYGLRNKYRDVKTFFKTPEWMKPAWSKSEKLKDWWVGKHATEKSQSQEAYGDIYPLEIPPTRKKDEASDESDMVSVIRKVGVGLPVSLAQRRILLKEAKMVLGYKNLLRALQLRDPHELLKVLVKLSDVDNFGVNYSPLLDIPPNTFSEILRLLDPKHFFGRHKRLLHDFKHRDLLEMRIDTIDYDGTHRAYTVYLWHLHRIIMKRQLKYPIYLSEYKMLLKAAKFTGHQAVADLTWKSMISNRYQVMESRQVQPDVECFNYYMATMCWSDILSPYHSDRLRVVSHYKELRQWNDRPYQLNRHRIGSNDGVRISVTRLFQEMSATGLMGNEETFCLLMVSASREGDLETAKTILKRVWQIDIDLKNSENLKLNTRLPDSPLRPSQRLLRTIAHIYCINNDLPMAMHVIDQVSRKYSIEISKETWQDLLEWTAVFARKRPSASQRERGFGEGMLPSASMDKVWDNMISEPYNIKPNLSMYNIYIRHLLSTRKFGKAQVVIAEAHRLHNELARRSNHYRILYENSLMRRKPDSVVTGIRQRDFIFHRFKLRISRMYMRQWINYLIYRPSQVLSKYHANWAFQEVPAIIKRYKSFLRGEITYQTYTGHVRLNTGKPEETKLRIWGRRYGDMRSRKRRLRKSLGKLLKRKGEYRYNRERKAAGGQVQLAAKVVQDHRFITGYYERG</sequence>
<keyword evidence="7" id="KW-1185">Reference proteome</keyword>
<name>A0A9X0AW29_9HELO</name>
<gene>
    <name evidence="6" type="ORF">OCU04_003126</name>
</gene>
<evidence type="ECO:0000256" key="1">
    <source>
        <dbReference type="ARBA" id="ARBA00004173"/>
    </source>
</evidence>
<evidence type="ECO:0000256" key="3">
    <source>
        <dbReference type="ARBA" id="ARBA00022946"/>
    </source>
</evidence>
<evidence type="ECO:0000256" key="5">
    <source>
        <dbReference type="SAM" id="MobiDB-lite"/>
    </source>
</evidence>
<comment type="subcellular location">
    <subcellularLocation>
        <location evidence="1">Mitochondrion</location>
    </subcellularLocation>
</comment>
<feature type="region of interest" description="Disordered" evidence="5">
    <location>
        <begin position="43"/>
        <end position="76"/>
    </location>
</feature>
<dbReference type="InterPro" id="IPR011990">
    <property type="entry name" value="TPR-like_helical_dom_sf"/>
</dbReference>
<evidence type="ECO:0000313" key="6">
    <source>
        <dbReference type="EMBL" id="KAJ8069473.1"/>
    </source>
</evidence>
<evidence type="ECO:0000313" key="7">
    <source>
        <dbReference type="Proteomes" id="UP001152300"/>
    </source>
</evidence>
<evidence type="ECO:0000256" key="4">
    <source>
        <dbReference type="ARBA" id="ARBA00023128"/>
    </source>
</evidence>
<proteinExistence type="predicted"/>
<dbReference type="PANTHER" id="PTHR47447:SF17">
    <property type="entry name" value="OS12G0638900 PROTEIN"/>
    <property type="match status" value="1"/>
</dbReference>